<evidence type="ECO:0000256" key="6">
    <source>
        <dbReference type="ARBA" id="ARBA00025466"/>
    </source>
</evidence>
<dbReference type="PANTHER" id="PTHR21411:SF0">
    <property type="entry name" value="REGULATORY PROTEIN ZESTE"/>
    <property type="match status" value="1"/>
</dbReference>
<evidence type="ECO:0000256" key="4">
    <source>
        <dbReference type="ARBA" id="ARBA00023125"/>
    </source>
</evidence>
<evidence type="ECO:0000256" key="2">
    <source>
        <dbReference type="ARBA" id="ARBA00016807"/>
    </source>
</evidence>
<dbReference type="Proteomes" id="UP000069940">
    <property type="component" value="Unassembled WGS sequence"/>
</dbReference>
<keyword evidence="3" id="KW-0805">Transcription regulation</keyword>
<dbReference type="RefSeq" id="XP_029726420.2">
    <property type="nucleotide sequence ID" value="XM_029870560.2"/>
</dbReference>
<reference evidence="11" key="1">
    <citation type="journal article" date="2015" name="Proc. Natl. Acad. Sci. U.S.A.">
        <title>Genome sequence of the Asian Tiger mosquito, Aedes albopictus, reveals insights into its biology, genetics, and evolution.</title>
        <authorList>
            <person name="Chen X.G."/>
            <person name="Jiang X."/>
            <person name="Gu J."/>
            <person name="Xu M."/>
            <person name="Wu Y."/>
            <person name="Deng Y."/>
            <person name="Zhang C."/>
            <person name="Bonizzoni M."/>
            <person name="Dermauw W."/>
            <person name="Vontas J."/>
            <person name="Armbruster P."/>
            <person name="Huang X."/>
            <person name="Yang Y."/>
            <person name="Zhang H."/>
            <person name="He W."/>
            <person name="Peng H."/>
            <person name="Liu Y."/>
            <person name="Wu K."/>
            <person name="Chen J."/>
            <person name="Lirakis M."/>
            <person name="Topalis P."/>
            <person name="Van Leeuwen T."/>
            <person name="Hall A.B."/>
            <person name="Jiang X."/>
            <person name="Thorpe C."/>
            <person name="Mueller R.L."/>
            <person name="Sun C."/>
            <person name="Waterhouse R.M."/>
            <person name="Yan G."/>
            <person name="Tu Z.J."/>
            <person name="Fang X."/>
            <person name="James A.A."/>
        </authorList>
    </citation>
    <scope>NUCLEOTIDE SEQUENCE [LARGE SCALE GENOMIC DNA]</scope>
    <source>
        <strain evidence="11">Foshan</strain>
    </source>
</reference>
<sequence>MLQSTLGSAQRFKKRERTQNWAYEEKHFLLELCRKDMHIIENKRLDSALTSLKNRAWKIIHQQFAIAFGTDRNCNRLKEQWRRMKACTRAEMLDYQQRIQRYGQEVADRKKPSQFTFEIWEFMQEAKKVCKNELMDDVDYSKMKLSLEENLPQGVSIKDSISDENDDESSSVWEKNSQNLCEVQIKEDSMEEGDDYDKSRPAKFPRLGSLPSSSPYSAENAHTKFNELLASSFASRLNEHLANNNNNNKIEVDSYSRTFGNDSNVSDVPVNMSQTDLSNTLEALNILKSRFNRLNELGQWKNAFHEAQNLSTNSNNSHNEHHPHQSPHPSHQPLPLPAPVQRELQQPSSPIPASASATSSHSQQNATTSKVAEQHQQTEHELRMEILKTDLETAKINKETAEINRQIALQKLNSLNS</sequence>
<feature type="region of interest" description="Disordered" evidence="8">
    <location>
        <begin position="310"/>
        <end position="378"/>
    </location>
</feature>
<accession>A0ABM1YPR4</accession>
<evidence type="ECO:0000259" key="9">
    <source>
        <dbReference type="Pfam" id="PF13873"/>
    </source>
</evidence>
<feature type="compositionally biased region" description="Low complexity" evidence="8">
    <location>
        <begin position="345"/>
        <end position="369"/>
    </location>
</feature>
<dbReference type="PANTHER" id="PTHR21411">
    <property type="entry name" value="APONTIC"/>
    <property type="match status" value="1"/>
</dbReference>
<dbReference type="EnsemblMetazoa" id="AALFPA23_011033.R15588">
    <property type="protein sequence ID" value="AALFPA23_011033.P15588"/>
    <property type="gene ID" value="AALFPA23_011033"/>
</dbReference>
<feature type="region of interest" description="Disordered" evidence="8">
    <location>
        <begin position="187"/>
        <end position="218"/>
    </location>
</feature>
<evidence type="ECO:0000256" key="1">
    <source>
        <dbReference type="ARBA" id="ARBA00011764"/>
    </source>
</evidence>
<comment type="subunit">
    <text evidence="1">Self-associates forming complexes of several hundred monomers.</text>
</comment>
<comment type="function">
    <text evidence="6">Involved in transvection phenomena (= synapsis-dependent gene expression), where the synaptic pairing of chromosomes carrying genes with which zeste interacts influences the expression of these genes. Zeste binds to DNA and stimulates transcription from a nearby promoter.</text>
</comment>
<name>A0ABM1YPR4_AEDAL</name>
<keyword evidence="5" id="KW-0804">Transcription</keyword>
<feature type="coiled-coil region" evidence="7">
    <location>
        <begin position="384"/>
        <end position="411"/>
    </location>
</feature>
<reference evidence="10" key="2">
    <citation type="submission" date="2025-05" db="UniProtKB">
        <authorList>
            <consortium name="EnsemblMetazoa"/>
        </authorList>
    </citation>
    <scope>IDENTIFICATION</scope>
    <source>
        <strain evidence="10">Foshan</strain>
    </source>
</reference>
<proteinExistence type="predicted"/>
<evidence type="ECO:0000256" key="8">
    <source>
        <dbReference type="SAM" id="MobiDB-lite"/>
    </source>
</evidence>
<evidence type="ECO:0000313" key="11">
    <source>
        <dbReference type="Proteomes" id="UP000069940"/>
    </source>
</evidence>
<keyword evidence="7" id="KW-0175">Coiled coil</keyword>
<evidence type="ECO:0000256" key="7">
    <source>
        <dbReference type="SAM" id="Coils"/>
    </source>
</evidence>
<feature type="region of interest" description="Disordered" evidence="8">
    <location>
        <begin position="156"/>
        <end position="175"/>
    </location>
</feature>
<evidence type="ECO:0000256" key="5">
    <source>
        <dbReference type="ARBA" id="ARBA00023163"/>
    </source>
</evidence>
<keyword evidence="4" id="KW-0238">DNA-binding</keyword>
<keyword evidence="11" id="KW-1185">Reference proteome</keyword>
<organism evidence="10 11">
    <name type="scientific">Aedes albopictus</name>
    <name type="common">Asian tiger mosquito</name>
    <name type="synonym">Stegomyia albopicta</name>
    <dbReference type="NCBI Taxonomy" id="7160"/>
    <lineage>
        <taxon>Eukaryota</taxon>
        <taxon>Metazoa</taxon>
        <taxon>Ecdysozoa</taxon>
        <taxon>Arthropoda</taxon>
        <taxon>Hexapoda</taxon>
        <taxon>Insecta</taxon>
        <taxon>Pterygota</taxon>
        <taxon>Neoptera</taxon>
        <taxon>Endopterygota</taxon>
        <taxon>Diptera</taxon>
        <taxon>Nematocera</taxon>
        <taxon>Culicoidea</taxon>
        <taxon>Culicidae</taxon>
        <taxon>Culicinae</taxon>
        <taxon>Aedini</taxon>
        <taxon>Aedes</taxon>
        <taxon>Stegomyia</taxon>
    </lineage>
</organism>
<dbReference type="GeneID" id="115265439"/>
<evidence type="ECO:0000313" key="10">
    <source>
        <dbReference type="EnsemblMetazoa" id="AALFPA23_011033.P15588"/>
    </source>
</evidence>
<evidence type="ECO:0000256" key="3">
    <source>
        <dbReference type="ARBA" id="ARBA00023015"/>
    </source>
</evidence>
<feature type="domain" description="Myb/SANT-like DNA-binding" evidence="9">
    <location>
        <begin position="17"/>
        <end position="93"/>
    </location>
</feature>
<protein>
    <recommendedName>
        <fullName evidence="2">Regulatory protein zeste</fullName>
    </recommendedName>
</protein>
<dbReference type="Pfam" id="PF13873">
    <property type="entry name" value="Myb_DNA-bind_5"/>
    <property type="match status" value="1"/>
</dbReference>
<dbReference type="InterPro" id="IPR028002">
    <property type="entry name" value="Myb_DNA-bind_5"/>
</dbReference>